<proteinExistence type="predicted"/>
<reference evidence="3" key="1">
    <citation type="journal article" date="2019" name="Int. J. Syst. Evol. Microbiol.">
        <title>The Global Catalogue of Microorganisms (GCM) 10K type strain sequencing project: providing services to taxonomists for standard genome sequencing and annotation.</title>
        <authorList>
            <consortium name="The Broad Institute Genomics Platform"/>
            <consortium name="The Broad Institute Genome Sequencing Center for Infectious Disease"/>
            <person name="Wu L."/>
            <person name="Ma J."/>
        </authorList>
    </citation>
    <scope>NUCLEOTIDE SEQUENCE [LARGE SCALE GENOMIC DNA]</scope>
    <source>
        <strain evidence="3">NBRC 104970</strain>
    </source>
</reference>
<feature type="compositionally biased region" description="Basic and acidic residues" evidence="1">
    <location>
        <begin position="66"/>
        <end position="80"/>
    </location>
</feature>
<feature type="region of interest" description="Disordered" evidence="1">
    <location>
        <begin position="27"/>
        <end position="96"/>
    </location>
</feature>
<sequence>MRMALGRGGGGKKAGILTPAYFLGNRRAQRMGPGGLRGAADSAGEEGGAARVATPREGGGRAGPPFDRRDPRRVRGDGRGRFAQAGPVHVQRLGPS</sequence>
<keyword evidence="3" id="KW-1185">Reference proteome</keyword>
<evidence type="ECO:0000313" key="3">
    <source>
        <dbReference type="Proteomes" id="UP001156836"/>
    </source>
</evidence>
<name>A0ABQ6BPI5_9NEIS</name>
<dbReference type="EMBL" id="BSOZ01000006">
    <property type="protein sequence ID" value="GLS03554.1"/>
    <property type="molecule type" value="Genomic_DNA"/>
</dbReference>
<organism evidence="2 3">
    <name type="scientific">Chitiniphilus shinanonensis</name>
    <dbReference type="NCBI Taxonomy" id="553088"/>
    <lineage>
        <taxon>Bacteria</taxon>
        <taxon>Pseudomonadati</taxon>
        <taxon>Pseudomonadota</taxon>
        <taxon>Betaproteobacteria</taxon>
        <taxon>Neisseriales</taxon>
        <taxon>Chitinibacteraceae</taxon>
        <taxon>Chitiniphilus</taxon>
    </lineage>
</organism>
<accession>A0ABQ6BPI5</accession>
<dbReference type="Proteomes" id="UP001156836">
    <property type="component" value="Unassembled WGS sequence"/>
</dbReference>
<comment type="caution">
    <text evidence="2">The sequence shown here is derived from an EMBL/GenBank/DDBJ whole genome shotgun (WGS) entry which is preliminary data.</text>
</comment>
<evidence type="ECO:0000256" key="1">
    <source>
        <dbReference type="SAM" id="MobiDB-lite"/>
    </source>
</evidence>
<evidence type="ECO:0000313" key="2">
    <source>
        <dbReference type="EMBL" id="GLS03554.1"/>
    </source>
</evidence>
<gene>
    <name evidence="2" type="ORF">GCM10007860_06990</name>
</gene>
<protein>
    <submittedName>
        <fullName evidence="2">Uncharacterized protein</fullName>
    </submittedName>
</protein>